<organism evidence="1">
    <name type="scientific">freshwater metagenome</name>
    <dbReference type="NCBI Taxonomy" id="449393"/>
    <lineage>
        <taxon>unclassified sequences</taxon>
        <taxon>metagenomes</taxon>
        <taxon>ecological metagenomes</taxon>
    </lineage>
</organism>
<dbReference type="InterPro" id="IPR003795">
    <property type="entry name" value="DUF192"/>
</dbReference>
<dbReference type="Pfam" id="PF02643">
    <property type="entry name" value="DUF192"/>
    <property type="match status" value="1"/>
</dbReference>
<dbReference type="EMBL" id="CAEZSR010000078">
    <property type="protein sequence ID" value="CAB4566423.1"/>
    <property type="molecule type" value="Genomic_DNA"/>
</dbReference>
<dbReference type="InterPro" id="IPR038695">
    <property type="entry name" value="Saro_0823-like_sf"/>
</dbReference>
<proteinExistence type="predicted"/>
<protein>
    <submittedName>
        <fullName evidence="1">Unannotated protein</fullName>
    </submittedName>
</protein>
<name>A0A6J6DWC8_9ZZZZ</name>
<reference evidence="1" key="1">
    <citation type="submission" date="2020-05" db="EMBL/GenBank/DDBJ databases">
        <authorList>
            <person name="Chiriac C."/>
            <person name="Salcher M."/>
            <person name="Ghai R."/>
            <person name="Kavagutti S V."/>
        </authorList>
    </citation>
    <scope>NUCLEOTIDE SEQUENCE</scope>
</reference>
<sequence>MGWIVSDGTVLASADVAADRASRKQGLLGRDGFEGALVVERCRWIHTIGMRFPLDVAYLAEDGTVIKTVRMERHRVGAPVFRARSVIEAEAGAFARWGLHVGIVIELRP</sequence>
<dbReference type="AlphaFoldDB" id="A0A6J6DWC8"/>
<evidence type="ECO:0000313" key="1">
    <source>
        <dbReference type="EMBL" id="CAB4566423.1"/>
    </source>
</evidence>
<dbReference type="Gene3D" id="2.60.120.1140">
    <property type="entry name" value="Protein of unknown function DUF192"/>
    <property type="match status" value="1"/>
</dbReference>
<accession>A0A6J6DWC8</accession>
<gene>
    <name evidence="1" type="ORF">UFOPK1493_02121</name>
</gene>